<gene>
    <name evidence="7" type="ordered locus">HP15_p187g53</name>
</gene>
<dbReference type="PANTHER" id="PTHR30250">
    <property type="entry name" value="PST FAMILY PREDICTED COLANIC ACID TRANSPORTER"/>
    <property type="match status" value="1"/>
</dbReference>
<evidence type="ECO:0000256" key="2">
    <source>
        <dbReference type="ARBA" id="ARBA00022475"/>
    </source>
</evidence>
<dbReference type="PATRIC" id="fig|225937.3.peg.4282"/>
<evidence type="ECO:0000313" key="7">
    <source>
        <dbReference type="EMBL" id="ADQ00050.1"/>
    </source>
</evidence>
<geneLocation type="plasmid" evidence="7 8">
    <name>pHP-187</name>
</geneLocation>
<evidence type="ECO:0000256" key="6">
    <source>
        <dbReference type="SAM" id="Phobius"/>
    </source>
</evidence>
<evidence type="ECO:0000313" key="8">
    <source>
        <dbReference type="Proteomes" id="UP000007077"/>
    </source>
</evidence>
<keyword evidence="3 6" id="KW-0812">Transmembrane</keyword>
<dbReference type="HOGENOM" id="CLU_575937_0_0_6"/>
<feature type="transmembrane region" description="Helical" evidence="6">
    <location>
        <begin position="271"/>
        <end position="293"/>
    </location>
</feature>
<reference evidence="7 8" key="1">
    <citation type="journal article" date="2010" name="Stand. Genomic Sci.">
        <title>Complete genome sequence of Marinobacter adhaerens type strain (HP15), a diatom-interacting marine microorganism.</title>
        <authorList>
            <person name="Gardes A."/>
            <person name="Kaeppel E."/>
            <person name="Shehzad A."/>
            <person name="Seebah S."/>
            <person name="Teeling H."/>
            <person name="Yarza P."/>
            <person name="Glockner F.O."/>
            <person name="Grossart H.P."/>
            <person name="Ullrich M.S."/>
        </authorList>
    </citation>
    <scope>NUCLEOTIDE SEQUENCE [LARGE SCALE GENOMIC DNA]</scope>
    <source>
        <strain evidence="8">DSM 23420 / HP15</strain>
        <plasmid evidence="8">Plasmid pHP-187</plasmid>
    </source>
</reference>
<feature type="transmembrane region" description="Helical" evidence="6">
    <location>
        <begin position="164"/>
        <end position="182"/>
    </location>
</feature>
<dbReference type="PANTHER" id="PTHR30250:SF11">
    <property type="entry name" value="O-ANTIGEN TRANSPORTER-RELATED"/>
    <property type="match status" value="1"/>
</dbReference>
<keyword evidence="5 6" id="KW-0472">Membrane</keyword>
<reference evidence="8" key="2">
    <citation type="submission" date="2010-02" db="EMBL/GenBank/DDBJ databases">
        <title>Complete genome sequence of Marinobacter adhaerens type strain (HP15).</title>
        <authorList>
            <person name="Gaerdes A.A.M."/>
            <person name="Kaeppel E."/>
            <person name="Shezad A."/>
            <person name="Seebah S."/>
            <person name="Teeling H."/>
            <person name="Yarza P."/>
            <person name="Gloeckner F.O."/>
            <person name="Ullrich M.S."/>
        </authorList>
    </citation>
    <scope>NUCLEOTIDE SEQUENCE [LARGE SCALE GENOMIC DNA]</scope>
    <source>
        <strain evidence="8">DSM 23420 / HP15</strain>
        <plasmid evidence="8">Plasmid pHP-187</plasmid>
    </source>
</reference>
<evidence type="ECO:0000256" key="1">
    <source>
        <dbReference type="ARBA" id="ARBA00004651"/>
    </source>
</evidence>
<feature type="transmembrane region" description="Helical" evidence="6">
    <location>
        <begin position="128"/>
        <end position="152"/>
    </location>
</feature>
<protein>
    <submittedName>
        <fullName evidence="7">Polysaccharide biosynthesis-like protein</fullName>
    </submittedName>
</protein>
<keyword evidence="2" id="KW-1003">Cell membrane</keyword>
<dbReference type="InterPro" id="IPR050833">
    <property type="entry name" value="Poly_Biosynth_Transport"/>
</dbReference>
<dbReference type="Pfam" id="PF13440">
    <property type="entry name" value="Polysacc_synt_3"/>
    <property type="match status" value="1"/>
</dbReference>
<evidence type="ECO:0000256" key="4">
    <source>
        <dbReference type="ARBA" id="ARBA00022989"/>
    </source>
</evidence>
<feature type="transmembrane region" description="Helical" evidence="6">
    <location>
        <begin position="95"/>
        <end position="116"/>
    </location>
</feature>
<feature type="transmembrane region" description="Helical" evidence="6">
    <location>
        <begin position="349"/>
        <end position="372"/>
    </location>
</feature>
<dbReference type="GO" id="GO:0005886">
    <property type="term" value="C:plasma membrane"/>
    <property type="evidence" value="ECO:0007669"/>
    <property type="project" value="UniProtKB-SubCell"/>
</dbReference>
<evidence type="ECO:0000256" key="5">
    <source>
        <dbReference type="ARBA" id="ARBA00023136"/>
    </source>
</evidence>
<feature type="transmembrane region" description="Helical" evidence="6">
    <location>
        <begin position="384"/>
        <end position="407"/>
    </location>
</feature>
<evidence type="ECO:0000256" key="3">
    <source>
        <dbReference type="ARBA" id="ARBA00022692"/>
    </source>
</evidence>
<organism evidence="7 8">
    <name type="scientific">Marinobacter adhaerens (strain DSM 23420 / HP15)</name>
    <dbReference type="NCBI Taxonomy" id="225937"/>
    <lineage>
        <taxon>Bacteria</taxon>
        <taxon>Pseudomonadati</taxon>
        <taxon>Pseudomonadota</taxon>
        <taxon>Gammaproteobacteria</taxon>
        <taxon>Pseudomonadales</taxon>
        <taxon>Marinobacteraceae</taxon>
        <taxon>Marinobacter</taxon>
    </lineage>
</organism>
<keyword evidence="7" id="KW-0614">Plasmid</keyword>
<dbReference type="Proteomes" id="UP000007077">
    <property type="component" value="Plasmid pHP-187"/>
</dbReference>
<dbReference type="KEGG" id="mad:HP15_p187g53"/>
<comment type="subcellular location">
    <subcellularLocation>
        <location evidence="1">Cell membrane</location>
        <topology evidence="1">Multi-pass membrane protein</topology>
    </subcellularLocation>
</comment>
<feature type="transmembrane region" description="Helical" evidence="6">
    <location>
        <begin position="305"/>
        <end position="328"/>
    </location>
</feature>
<feature type="transmembrane region" description="Helical" evidence="6">
    <location>
        <begin position="414"/>
        <end position="434"/>
    </location>
</feature>
<sequence>MVASIGFLTRMSTVLLIQLVFRYPKRTRGCARWSIIADSLPHTLLGASERMGKTFHFGRDLLQSIGSSGVGLFLTLITTPIMTRLFAPDAYGVNAVVLNVATLVASLGLLGLPVALARQKKVSEQARLFNASVQMAVIIFGLSTVLVVVAFFNPAALPDGMSMLVALIFPFLVLVHSAQRIVDSLVTAKGLFPAQAAARIGNAVTSRALPIFLGWLVYPGTASMLTGDGAGKITHVIVTVRLGNLRSDWRGFRWKPASYFLRNTLREYRDFAFQSNVATALPLLSALAVQVVLGARLGTEAIGYYALAQSIITLPVTVIALASAPVVFHRLVLIADETPDKLPGLAMKVMLSYLVVGAVCMSPIVFFGPIIFEVAFGDAWRSAGVAASILAIPQLLAFSLTGTLALFRVTHKINAWFGFELAGTTAIVGGLVLLPPSSNLITAMIFLASLKFVYNVLMLAGCMWASRQLTDFHR</sequence>
<name>E4PS15_MARAH</name>
<accession>E4PS15</accession>
<keyword evidence="4 6" id="KW-1133">Transmembrane helix</keyword>
<dbReference type="AlphaFoldDB" id="E4PS15"/>
<proteinExistence type="predicted"/>
<dbReference type="EMBL" id="CP001980">
    <property type="protein sequence ID" value="ADQ00050.1"/>
    <property type="molecule type" value="Genomic_DNA"/>
</dbReference>
<feature type="transmembrane region" description="Helical" evidence="6">
    <location>
        <begin position="61"/>
        <end position="83"/>
    </location>
</feature>
<feature type="transmembrane region" description="Helical" evidence="6">
    <location>
        <begin position="440"/>
        <end position="465"/>
    </location>
</feature>